<evidence type="ECO:0000256" key="1">
    <source>
        <dbReference type="SAM" id="SignalP"/>
    </source>
</evidence>
<protein>
    <recommendedName>
        <fullName evidence="4">Lipoprotein</fullName>
    </recommendedName>
</protein>
<dbReference type="STRING" id="1122185.N792_02670"/>
<comment type="caution">
    <text evidence="2">The sequence shown here is derived from an EMBL/GenBank/DDBJ whole genome shotgun (WGS) entry which is preliminary data.</text>
</comment>
<dbReference type="eggNOG" id="COG2304">
    <property type="taxonomic scope" value="Bacteria"/>
</dbReference>
<accession>A0A0A0EIX5</accession>
<reference evidence="2 3" key="1">
    <citation type="submission" date="2013-08" db="EMBL/GenBank/DDBJ databases">
        <title>Genome sequencing of Lysobacter.</title>
        <authorList>
            <person name="Zhang S."/>
            <person name="Wang G."/>
        </authorList>
    </citation>
    <scope>NUCLEOTIDE SEQUENCE [LARGE SCALE GENOMIC DNA]</scope>
    <source>
        <strain evidence="2 3">Ko07</strain>
    </source>
</reference>
<dbReference type="EMBL" id="AVPS01000010">
    <property type="protein sequence ID" value="KGM50881.1"/>
    <property type="molecule type" value="Genomic_DNA"/>
</dbReference>
<keyword evidence="1" id="KW-0732">Signal</keyword>
<feature type="chain" id="PRO_5001961583" description="Lipoprotein" evidence="1">
    <location>
        <begin position="19"/>
        <end position="298"/>
    </location>
</feature>
<keyword evidence="3" id="KW-1185">Reference proteome</keyword>
<sequence>MAAILGGVVLASSMAACAAGGDAAFLPGPGYAEVDVDALDGEAYYTPARFPDMAGSVFLPDADLAAPVRAMLLVESREGLLPHARYRVTYQLTSAADDPDLTRSHVEVTRFNLGPAFRESLLDSVPAEHLAGPEEFGVGPDVSWRFEMSPMRAMTAGIDRASRKELSVAEAAAMDCLGVPCNGQASADGPQGAWTPQDAPSLPVKYRLSIDESPNPARVVEELLAVMGEDAEQPTGFVAGSPRLVFVVSANAEGQDLMTTALGRNSVVFDDEIGTMWVRSLQMPGLPVDISTFMQPRE</sequence>
<evidence type="ECO:0008006" key="4">
    <source>
        <dbReference type="Google" id="ProtNLM"/>
    </source>
</evidence>
<name>A0A0A0EIX5_9GAMM</name>
<organism evidence="2 3">
    <name type="scientific">Lysobacter concretionis Ko07 = DSM 16239</name>
    <dbReference type="NCBI Taxonomy" id="1122185"/>
    <lineage>
        <taxon>Bacteria</taxon>
        <taxon>Pseudomonadati</taxon>
        <taxon>Pseudomonadota</taxon>
        <taxon>Gammaproteobacteria</taxon>
        <taxon>Lysobacterales</taxon>
        <taxon>Lysobacteraceae</taxon>
        <taxon>Novilysobacter</taxon>
    </lineage>
</organism>
<feature type="signal peptide" evidence="1">
    <location>
        <begin position="1"/>
        <end position="18"/>
    </location>
</feature>
<evidence type="ECO:0000313" key="3">
    <source>
        <dbReference type="Proteomes" id="UP000030017"/>
    </source>
</evidence>
<dbReference type="AlphaFoldDB" id="A0A0A0EIX5"/>
<dbReference type="Proteomes" id="UP000030017">
    <property type="component" value="Unassembled WGS sequence"/>
</dbReference>
<gene>
    <name evidence="2" type="ORF">N792_02670</name>
</gene>
<evidence type="ECO:0000313" key="2">
    <source>
        <dbReference type="EMBL" id="KGM50881.1"/>
    </source>
</evidence>
<proteinExistence type="predicted"/>